<dbReference type="Proteomes" id="UP000009229">
    <property type="component" value="Chromosome"/>
</dbReference>
<keyword evidence="2" id="KW-1185">Reference proteome</keyword>
<dbReference type="EMBL" id="CP002770">
    <property type="protein sequence ID" value="AEG14134.1"/>
    <property type="molecule type" value="Genomic_DNA"/>
</dbReference>
<proteinExistence type="predicted"/>
<accession>A0AAU8PF20</accession>
<name>A0AAU8PF20_DESK7</name>
<sequence length="57" mass="6258">MHLACILRPGAVRIALGVEVKPLFQSRVQGESVSFPAFFVPPKMGENGKIAFLFELL</sequence>
<reference evidence="2" key="1">
    <citation type="submission" date="2011-05" db="EMBL/GenBank/DDBJ databases">
        <title>Complete sequence of Desulfotomaculum kuznetsovii DSM 6115.</title>
        <authorList>
            <person name="Lucas S."/>
            <person name="Han J."/>
            <person name="Lapidus A."/>
            <person name="Cheng J.-F."/>
            <person name="Goodwin L."/>
            <person name="Pitluck S."/>
            <person name="Peters L."/>
            <person name="Mikhailova N."/>
            <person name="Lu M."/>
            <person name="Saunders E."/>
            <person name="Han C."/>
            <person name="Tapia R."/>
            <person name="Land M."/>
            <person name="Hauser L."/>
            <person name="Kyrpides N."/>
            <person name="Ivanova N."/>
            <person name="Pagani I."/>
            <person name="Nazina T."/>
            <person name="Ivanova A."/>
            <person name="Parshina S."/>
            <person name="Kuever J."/>
            <person name="Muyzer G."/>
            <person name="Plugge C."/>
            <person name="Stams A."/>
            <person name="Woyke T."/>
        </authorList>
    </citation>
    <scope>NUCLEOTIDE SEQUENCE [LARGE SCALE GENOMIC DNA]</scope>
    <source>
        <strain evidence="2">DSM 6115 / VKM B-1805 / 17</strain>
    </source>
</reference>
<evidence type="ECO:0000313" key="1">
    <source>
        <dbReference type="EMBL" id="AEG14134.1"/>
    </source>
</evidence>
<gene>
    <name evidence="1" type="ordered locus">Desku_0516</name>
</gene>
<evidence type="ECO:0000313" key="2">
    <source>
        <dbReference type="Proteomes" id="UP000009229"/>
    </source>
</evidence>
<protein>
    <submittedName>
        <fullName evidence="1">Uncharacterized protein</fullName>
    </submittedName>
</protein>
<organism evidence="1 2">
    <name type="scientific">Desulfofundulus kuznetsovii (strain DSM 6115 / VKM B-1805 / 17)</name>
    <name type="common">Desulfotomaculum kuznetsovii</name>
    <dbReference type="NCBI Taxonomy" id="760568"/>
    <lineage>
        <taxon>Bacteria</taxon>
        <taxon>Bacillati</taxon>
        <taxon>Bacillota</taxon>
        <taxon>Clostridia</taxon>
        <taxon>Eubacteriales</taxon>
        <taxon>Peptococcaceae</taxon>
        <taxon>Desulfofundulus</taxon>
    </lineage>
</organism>
<dbReference type="KEGG" id="dku:Desku_0516"/>
<dbReference type="AlphaFoldDB" id="A0AAU8PF20"/>